<evidence type="ECO:0000313" key="3">
    <source>
        <dbReference type="Proteomes" id="UP000285060"/>
    </source>
</evidence>
<gene>
    <name evidence="2" type="ORF">DYB32_006560</name>
</gene>
<dbReference type="AlphaFoldDB" id="A0A418AQZ7"/>
<name>A0A418AQZ7_9STRA</name>
<dbReference type="VEuPathDB" id="FungiDB:H310_03892"/>
<feature type="region of interest" description="Disordered" evidence="1">
    <location>
        <begin position="1"/>
        <end position="79"/>
    </location>
</feature>
<reference evidence="2 3" key="1">
    <citation type="submission" date="2018-08" db="EMBL/GenBank/DDBJ databases">
        <title>Aphanomyces genome sequencing and annotation.</title>
        <authorList>
            <person name="Minardi D."/>
            <person name="Oidtmann B."/>
            <person name="Van Der Giezen M."/>
            <person name="Studholme D.J."/>
        </authorList>
    </citation>
    <scope>NUCLEOTIDE SEQUENCE [LARGE SCALE GENOMIC DNA]</scope>
    <source>
        <strain evidence="2 3">NJM0002</strain>
    </source>
</reference>
<organism evidence="2 3">
    <name type="scientific">Aphanomyces invadans</name>
    <dbReference type="NCBI Taxonomy" id="157072"/>
    <lineage>
        <taxon>Eukaryota</taxon>
        <taxon>Sar</taxon>
        <taxon>Stramenopiles</taxon>
        <taxon>Oomycota</taxon>
        <taxon>Saprolegniomycetes</taxon>
        <taxon>Saprolegniales</taxon>
        <taxon>Verrucalvaceae</taxon>
        <taxon>Aphanomyces</taxon>
    </lineage>
</organism>
<sequence>MRPQSAKLNAKFHDLALRPEKKKRGRPTTAKSRDVKFTPEYPQRGQHRNHLDRIHDTRKPTATAELWSDEEDDDGGVLGDDPAISNTIVAAPNCSKLKMTVVQSILQREECLATIVERCREGRWGSEGTGQILPLLVPLRLHSLAVVESIQRWKAAANNRAFVWDDASYLHKVGIPFDLTLTETNV</sequence>
<dbReference type="Proteomes" id="UP000285060">
    <property type="component" value="Unassembled WGS sequence"/>
</dbReference>
<proteinExistence type="predicted"/>
<comment type="caution">
    <text evidence="2">The sequence shown here is derived from an EMBL/GenBank/DDBJ whole genome shotgun (WGS) entry which is preliminary data.</text>
</comment>
<accession>A0A418AQZ7</accession>
<evidence type="ECO:0000313" key="2">
    <source>
        <dbReference type="EMBL" id="RHY27740.1"/>
    </source>
</evidence>
<feature type="compositionally biased region" description="Basic and acidic residues" evidence="1">
    <location>
        <begin position="49"/>
        <end position="59"/>
    </location>
</feature>
<protein>
    <submittedName>
        <fullName evidence="2">Uncharacterized protein</fullName>
    </submittedName>
</protein>
<keyword evidence="3" id="KW-1185">Reference proteome</keyword>
<dbReference type="EMBL" id="QUSY01000712">
    <property type="protein sequence ID" value="RHY27740.1"/>
    <property type="molecule type" value="Genomic_DNA"/>
</dbReference>
<evidence type="ECO:0000256" key="1">
    <source>
        <dbReference type="SAM" id="MobiDB-lite"/>
    </source>
</evidence>